<evidence type="ECO:0000313" key="5">
    <source>
        <dbReference type="EMBL" id="MEZ7198686.1"/>
    </source>
</evidence>
<dbReference type="NCBIfam" id="TIGR00527">
    <property type="entry name" value="gcvH"/>
    <property type="match status" value="1"/>
</dbReference>
<sequence>MIPKDLLYAKTHEWVMVEGDVATVGITHFAQEQLGDLTFVELPEVGDTFEAGAEMGSVESVKAASEIYAPVTGEVIEVNTELEDAPEKVNEEPYGAGWLLKFKIKGDPEGLLDAEAYAAVVESEAH</sequence>
<dbReference type="RefSeq" id="WP_371388169.1">
    <property type="nucleotide sequence ID" value="NZ_JBGLYH010000087.1"/>
</dbReference>
<dbReference type="InterPro" id="IPR002930">
    <property type="entry name" value="GCV_H"/>
</dbReference>
<dbReference type="InterPro" id="IPR033753">
    <property type="entry name" value="GCV_H/Fam206"/>
</dbReference>
<feature type="domain" description="Lipoyl-binding" evidence="4">
    <location>
        <begin position="21"/>
        <end position="103"/>
    </location>
</feature>
<dbReference type="PANTHER" id="PTHR11715">
    <property type="entry name" value="GLYCINE CLEAVAGE SYSTEM H PROTEIN"/>
    <property type="match status" value="1"/>
</dbReference>
<keyword evidence="2 3" id="KW-0450">Lipoyl</keyword>
<dbReference type="Proteomes" id="UP001568698">
    <property type="component" value="Unassembled WGS sequence"/>
</dbReference>
<dbReference type="SUPFAM" id="SSF51230">
    <property type="entry name" value="Single hybrid motif"/>
    <property type="match status" value="1"/>
</dbReference>
<comment type="subunit">
    <text evidence="3">The glycine cleavage system is composed of four proteins: P, T, L and H.</text>
</comment>
<evidence type="ECO:0000256" key="1">
    <source>
        <dbReference type="ARBA" id="ARBA00009249"/>
    </source>
</evidence>
<gene>
    <name evidence="3 5" type="primary">gcvH</name>
    <name evidence="5" type="ORF">AB6M95_18205</name>
</gene>
<feature type="modified residue" description="N6-lipoyllysine" evidence="3">
    <location>
        <position position="62"/>
    </location>
</feature>
<dbReference type="HAMAP" id="MF_00272">
    <property type="entry name" value="GcvH"/>
    <property type="match status" value="1"/>
</dbReference>
<dbReference type="NCBIfam" id="NF002270">
    <property type="entry name" value="PRK01202.1"/>
    <property type="match status" value="1"/>
</dbReference>
<reference evidence="5 6" key="1">
    <citation type="submission" date="2024-08" db="EMBL/GenBank/DDBJ databases">
        <title>Sulfate-reducing bacteria isolated from formation water of the oil field in Kazakhstan and description of Pseudodesulfovibrio sp.</title>
        <authorList>
            <person name="Bidzhieva S.K."/>
            <person name="Tourova T.P."/>
            <person name="Grouzdev D.S."/>
            <person name="Beletsky A.V."/>
            <person name="Sokolova D.S."/>
            <person name="Samigullina S.R."/>
            <person name="Poltaraus A.B."/>
            <person name="Avtukh A.N."/>
            <person name="Tereshina V.M."/>
            <person name="Zhaparov N.S."/>
            <person name="Mardanov A.V."/>
            <person name="Nazina T.N."/>
        </authorList>
    </citation>
    <scope>NUCLEOTIDE SEQUENCE [LARGE SCALE GENOMIC DNA]</scope>
    <source>
        <strain evidence="5 6">9FUS</strain>
    </source>
</reference>
<accession>A0ABV4K8T9</accession>
<comment type="caution">
    <text evidence="5">The sequence shown here is derived from an EMBL/GenBank/DDBJ whole genome shotgun (WGS) entry which is preliminary data.</text>
</comment>
<evidence type="ECO:0000256" key="2">
    <source>
        <dbReference type="ARBA" id="ARBA00022823"/>
    </source>
</evidence>
<comment type="similarity">
    <text evidence="1 3">Belongs to the GcvH family.</text>
</comment>
<dbReference type="InterPro" id="IPR011053">
    <property type="entry name" value="Single_hybrid_motif"/>
</dbReference>
<evidence type="ECO:0000259" key="4">
    <source>
        <dbReference type="PROSITE" id="PS50968"/>
    </source>
</evidence>
<dbReference type="Pfam" id="PF01597">
    <property type="entry name" value="GCV_H"/>
    <property type="match status" value="1"/>
</dbReference>
<dbReference type="InterPro" id="IPR000089">
    <property type="entry name" value="Biotin_lipoyl"/>
</dbReference>
<dbReference type="CDD" id="cd06848">
    <property type="entry name" value="GCS_H"/>
    <property type="match status" value="1"/>
</dbReference>
<protein>
    <recommendedName>
        <fullName evidence="3">Glycine cleavage system H protein</fullName>
    </recommendedName>
</protein>
<name>A0ABV4K8T9_9BACT</name>
<comment type="function">
    <text evidence="3">The glycine cleavage system catalyzes the degradation of glycine. The H protein shuttles the methylamine group of glycine from the P protein to the T protein.</text>
</comment>
<dbReference type="PROSITE" id="PS00189">
    <property type="entry name" value="LIPOYL"/>
    <property type="match status" value="1"/>
</dbReference>
<keyword evidence="6" id="KW-1185">Reference proteome</keyword>
<proteinExistence type="inferred from homology"/>
<evidence type="ECO:0000256" key="3">
    <source>
        <dbReference type="HAMAP-Rule" id="MF_00272"/>
    </source>
</evidence>
<organism evidence="5 6">
    <name type="scientific">Pseudodesulfovibrio karagichevae</name>
    <dbReference type="NCBI Taxonomy" id="3239305"/>
    <lineage>
        <taxon>Bacteria</taxon>
        <taxon>Pseudomonadati</taxon>
        <taxon>Thermodesulfobacteriota</taxon>
        <taxon>Desulfovibrionia</taxon>
        <taxon>Desulfovibrionales</taxon>
        <taxon>Desulfovibrionaceae</taxon>
    </lineage>
</organism>
<comment type="cofactor">
    <cofactor evidence="3">
        <name>(R)-lipoate</name>
        <dbReference type="ChEBI" id="CHEBI:83088"/>
    </cofactor>
    <text evidence="3">Binds 1 lipoyl cofactor covalently.</text>
</comment>
<dbReference type="InterPro" id="IPR017453">
    <property type="entry name" value="GCV_H_sub"/>
</dbReference>
<dbReference type="PANTHER" id="PTHR11715:SF3">
    <property type="entry name" value="GLYCINE CLEAVAGE SYSTEM H PROTEIN-RELATED"/>
    <property type="match status" value="1"/>
</dbReference>
<evidence type="ECO:0000313" key="6">
    <source>
        <dbReference type="Proteomes" id="UP001568698"/>
    </source>
</evidence>
<dbReference type="InterPro" id="IPR003016">
    <property type="entry name" value="2-oxoA_DH_lipoyl-BS"/>
</dbReference>
<dbReference type="PROSITE" id="PS50968">
    <property type="entry name" value="BIOTINYL_LIPOYL"/>
    <property type="match status" value="1"/>
</dbReference>
<dbReference type="Gene3D" id="2.40.50.100">
    <property type="match status" value="1"/>
</dbReference>
<dbReference type="EMBL" id="JBGLYH010000087">
    <property type="protein sequence ID" value="MEZ7198686.1"/>
    <property type="molecule type" value="Genomic_DNA"/>
</dbReference>